<dbReference type="EMBL" id="CP065959">
    <property type="protein sequence ID" value="QQC93460.1"/>
    <property type="molecule type" value="Genomic_DNA"/>
</dbReference>
<evidence type="ECO:0000313" key="3">
    <source>
        <dbReference type="EMBL" id="QQC87043.1"/>
    </source>
</evidence>
<dbReference type="Gene3D" id="1.10.10.10">
    <property type="entry name" value="Winged helix-like DNA-binding domain superfamily/Winged helix DNA-binding domain"/>
    <property type="match status" value="1"/>
</dbReference>
<gene>
    <name evidence="3" type="ORF">I8755_00260</name>
    <name evidence="4" type="ORF">I8755_37940</name>
</gene>
<feature type="compositionally biased region" description="Low complexity" evidence="1">
    <location>
        <begin position="76"/>
        <end position="88"/>
    </location>
</feature>
<dbReference type="InterPro" id="IPR036390">
    <property type="entry name" value="WH_DNA-bd_sf"/>
</dbReference>
<dbReference type="InterPro" id="IPR011991">
    <property type="entry name" value="ArsR-like_HTH"/>
</dbReference>
<dbReference type="Proteomes" id="UP000596130">
    <property type="component" value="Chromosome"/>
</dbReference>
<feature type="compositionally biased region" description="Low complexity" evidence="1">
    <location>
        <begin position="139"/>
        <end position="168"/>
    </location>
</feature>
<dbReference type="SUPFAM" id="SSF46785">
    <property type="entry name" value="Winged helix' DNA-binding domain"/>
    <property type="match status" value="1"/>
</dbReference>
<evidence type="ECO:0000256" key="1">
    <source>
        <dbReference type="SAM" id="MobiDB-lite"/>
    </source>
</evidence>
<dbReference type="InterPro" id="IPR001845">
    <property type="entry name" value="HTH_ArsR_DNA-bd_dom"/>
</dbReference>
<feature type="region of interest" description="Disordered" evidence="1">
    <location>
        <begin position="64"/>
        <end position="168"/>
    </location>
</feature>
<dbReference type="GO" id="GO:0003700">
    <property type="term" value="F:DNA-binding transcription factor activity"/>
    <property type="evidence" value="ECO:0007669"/>
    <property type="project" value="InterPro"/>
</dbReference>
<organism evidence="3 5">
    <name type="scientific">Streptomyces alfalfae</name>
    <dbReference type="NCBI Taxonomy" id="1642299"/>
    <lineage>
        <taxon>Bacteria</taxon>
        <taxon>Bacillati</taxon>
        <taxon>Actinomycetota</taxon>
        <taxon>Actinomycetes</taxon>
        <taxon>Kitasatosporales</taxon>
        <taxon>Streptomycetaceae</taxon>
        <taxon>Streptomyces</taxon>
    </lineage>
</organism>
<dbReference type="Pfam" id="PF01022">
    <property type="entry name" value="HTH_5"/>
    <property type="match status" value="1"/>
</dbReference>
<evidence type="ECO:0000313" key="4">
    <source>
        <dbReference type="EMBL" id="QQC93460.1"/>
    </source>
</evidence>
<evidence type="ECO:0000259" key="2">
    <source>
        <dbReference type="SMART" id="SM00418"/>
    </source>
</evidence>
<dbReference type="InterPro" id="IPR036388">
    <property type="entry name" value="WH-like_DNA-bd_sf"/>
</dbReference>
<dbReference type="CDD" id="cd00090">
    <property type="entry name" value="HTH_ARSR"/>
    <property type="match status" value="1"/>
</dbReference>
<proteinExistence type="predicted"/>
<accession>A0A7T4PBM1</accession>
<evidence type="ECO:0000313" key="5">
    <source>
        <dbReference type="Proteomes" id="UP000596130"/>
    </source>
</evidence>
<reference evidence="3 5" key="1">
    <citation type="submission" date="2020-12" db="EMBL/GenBank/DDBJ databases">
        <title>Identification and biosynthesis of polyene macrolides produced by Streptomyces alfalfae Men-myco-93-63.</title>
        <authorList>
            <person name="Liu D."/>
            <person name="Li Y."/>
            <person name="Liu L."/>
            <person name="Han X."/>
            <person name="Shen F."/>
        </authorList>
    </citation>
    <scope>NUCLEOTIDE SEQUENCE [LARGE SCALE GENOMIC DNA]</scope>
    <source>
        <strain evidence="3 5">Men-myco-93-63</strain>
    </source>
</reference>
<dbReference type="AlphaFoldDB" id="A0A7T4PBM1"/>
<name>A0A7T4PBM1_9ACTN</name>
<feature type="domain" description="HTH arsR-type" evidence="2">
    <location>
        <begin position="1"/>
        <end position="65"/>
    </location>
</feature>
<dbReference type="EMBL" id="CP065959">
    <property type="protein sequence ID" value="QQC87043.1"/>
    <property type="molecule type" value="Genomic_DNA"/>
</dbReference>
<protein>
    <submittedName>
        <fullName evidence="3">Helix-turn-helix transcriptional regulator</fullName>
    </submittedName>
</protein>
<sequence length="168" mass="17732">MLLATLCRPRTTTQLAARHHLSPSTVSYHLTRLYRAGLLARTRAGASVRYRRTAEAEGLLQHTREGHQHGCRAGRGRPPLLGAAPLRLPLREGGHRARLPPGGTRRRHHPGAAPGARRGRGGVAAAGTNGRAEADGRARQPPARDAADSASTAPSASPARATSGSRRP</sequence>
<dbReference type="SMART" id="SM00418">
    <property type="entry name" value="HTH_ARSR"/>
    <property type="match status" value="1"/>
</dbReference>